<reference evidence="2 3" key="1">
    <citation type="journal article" date="2018" name="Cell">
        <title>The Chara Genome: Secondary Complexity and Implications for Plant Terrestrialization.</title>
        <authorList>
            <person name="Nishiyama T."/>
            <person name="Sakayama H."/>
            <person name="Vries J.D."/>
            <person name="Buschmann H."/>
            <person name="Saint-Marcoux D."/>
            <person name="Ullrich K.K."/>
            <person name="Haas F.B."/>
            <person name="Vanderstraeten L."/>
            <person name="Becker D."/>
            <person name="Lang D."/>
            <person name="Vosolsobe S."/>
            <person name="Rombauts S."/>
            <person name="Wilhelmsson P.K.I."/>
            <person name="Janitza P."/>
            <person name="Kern R."/>
            <person name="Heyl A."/>
            <person name="Rumpler F."/>
            <person name="Villalobos L.I.A.C."/>
            <person name="Clay J.M."/>
            <person name="Skokan R."/>
            <person name="Toyoda A."/>
            <person name="Suzuki Y."/>
            <person name="Kagoshima H."/>
            <person name="Schijlen E."/>
            <person name="Tajeshwar N."/>
            <person name="Catarino B."/>
            <person name="Hetherington A.J."/>
            <person name="Saltykova A."/>
            <person name="Bonnot C."/>
            <person name="Breuninger H."/>
            <person name="Symeonidi A."/>
            <person name="Radhakrishnan G.V."/>
            <person name="Van Nieuwerburgh F."/>
            <person name="Deforce D."/>
            <person name="Chang C."/>
            <person name="Karol K.G."/>
            <person name="Hedrich R."/>
            <person name="Ulvskov P."/>
            <person name="Glockner G."/>
            <person name="Delwiche C.F."/>
            <person name="Petrasek J."/>
            <person name="Van de Peer Y."/>
            <person name="Friml J."/>
            <person name="Beilby M."/>
            <person name="Dolan L."/>
            <person name="Kohara Y."/>
            <person name="Sugano S."/>
            <person name="Fujiyama A."/>
            <person name="Delaux P.-M."/>
            <person name="Quint M."/>
            <person name="TheiBen G."/>
            <person name="Hagemann M."/>
            <person name="Harholt J."/>
            <person name="Dunand C."/>
            <person name="Zachgo S."/>
            <person name="Langdale J."/>
            <person name="Maumus F."/>
            <person name="Straeten D.V.D."/>
            <person name="Gould S.B."/>
            <person name="Rensing S.A."/>
        </authorList>
    </citation>
    <scope>NUCLEOTIDE SEQUENCE [LARGE SCALE GENOMIC DNA]</scope>
    <source>
        <strain evidence="2 3">S276</strain>
    </source>
</reference>
<evidence type="ECO:0000313" key="2">
    <source>
        <dbReference type="EMBL" id="GBG64983.1"/>
    </source>
</evidence>
<feature type="compositionally biased region" description="Gly residues" evidence="1">
    <location>
        <begin position="249"/>
        <end position="261"/>
    </location>
</feature>
<feature type="region of interest" description="Disordered" evidence="1">
    <location>
        <begin position="210"/>
        <end position="287"/>
    </location>
</feature>
<feature type="region of interest" description="Disordered" evidence="1">
    <location>
        <begin position="83"/>
        <end position="120"/>
    </location>
</feature>
<evidence type="ECO:0000256" key="1">
    <source>
        <dbReference type="SAM" id="MobiDB-lite"/>
    </source>
</evidence>
<feature type="region of interest" description="Disordered" evidence="1">
    <location>
        <begin position="173"/>
        <end position="197"/>
    </location>
</feature>
<accession>A0A388K4V9</accession>
<evidence type="ECO:0000313" key="3">
    <source>
        <dbReference type="Proteomes" id="UP000265515"/>
    </source>
</evidence>
<name>A0A388K4V9_CHABU</name>
<sequence>MGQLDATLQKGSKFQGLSGGKDYFKLTPGERRSEGFNFVLDRSVYEEMGAMTKGDHTIYLKNVADTGAAGGVHMPARPATGAESIARKGGGEAQDDEQGSTKDSTFSNGSGGGSGKRKNMQQQTFEVIPDVMDKHGTLMATTMDSANKGQCSMMLWQCEILETEVDVQRRHYEQDEVQHPPRDSKSHPLRHRRPIDNGMRRRVVMFTLSCMQVGPQSSPRVGLQRRAGSRSSSQPGLRLHAEARSLPRGGQGHRAGGGGGGVREDGDRQRDGGRADNKNEQEDDEPLVNRLRRGGVLKELFEWATLWVDDKSFWTKGEGRRLYNIIDETNEYFDAITSGLAVPVVPRNVIMQKTRISTIRITNHAQLQQALSLATKL</sequence>
<gene>
    <name evidence="2" type="ORF">CBR_g48732</name>
</gene>
<keyword evidence="3" id="KW-1185">Reference proteome</keyword>
<dbReference type="Gramene" id="GBG64983">
    <property type="protein sequence ID" value="GBG64983"/>
    <property type="gene ID" value="CBR_g48732"/>
</dbReference>
<feature type="compositionally biased region" description="Basic and acidic residues" evidence="1">
    <location>
        <begin position="173"/>
        <end position="186"/>
    </location>
</feature>
<protein>
    <submittedName>
        <fullName evidence="2">Uncharacterized protein</fullName>
    </submittedName>
</protein>
<proteinExistence type="predicted"/>
<feature type="compositionally biased region" description="Basic and acidic residues" evidence="1">
    <location>
        <begin position="262"/>
        <end position="280"/>
    </location>
</feature>
<organism evidence="2 3">
    <name type="scientific">Chara braunii</name>
    <name type="common">Braun's stonewort</name>
    <dbReference type="NCBI Taxonomy" id="69332"/>
    <lineage>
        <taxon>Eukaryota</taxon>
        <taxon>Viridiplantae</taxon>
        <taxon>Streptophyta</taxon>
        <taxon>Charophyceae</taxon>
        <taxon>Charales</taxon>
        <taxon>Characeae</taxon>
        <taxon>Chara</taxon>
    </lineage>
</organism>
<dbReference type="AlphaFoldDB" id="A0A388K4V9"/>
<dbReference type="Proteomes" id="UP000265515">
    <property type="component" value="Unassembled WGS sequence"/>
</dbReference>
<dbReference type="EMBL" id="BFEA01000056">
    <property type="protein sequence ID" value="GBG64983.1"/>
    <property type="molecule type" value="Genomic_DNA"/>
</dbReference>
<comment type="caution">
    <text evidence="2">The sequence shown here is derived from an EMBL/GenBank/DDBJ whole genome shotgun (WGS) entry which is preliminary data.</text>
</comment>